<sequence length="185" mass="21286">MRPHSHTETHIRRSTRCRQQQASTRSPTSSSRRWRSSRGAKLFEGLQPTQFFEQRRPVTNATKPDYIPNLHAASRVDAKPGGWHPTLVHSSGEVKFTVIRLDADGGEVPNHFHNQVWDYFVPLEGEAVIETVTKDGLKKEYEMKPGSFLAMPPEDIHRVRNTMKDKEFSFLLVQSPRTKYDFVAK</sequence>
<keyword evidence="2" id="KW-1185">Reference proteome</keyword>
<accession>A0ACC3NQT5</accession>
<dbReference type="Proteomes" id="UP001281147">
    <property type="component" value="Unassembled WGS sequence"/>
</dbReference>
<gene>
    <name evidence="1" type="ORF">LTR37_003624</name>
</gene>
<organism evidence="1 2">
    <name type="scientific">Vermiconidia calcicola</name>
    <dbReference type="NCBI Taxonomy" id="1690605"/>
    <lineage>
        <taxon>Eukaryota</taxon>
        <taxon>Fungi</taxon>
        <taxon>Dikarya</taxon>
        <taxon>Ascomycota</taxon>
        <taxon>Pezizomycotina</taxon>
        <taxon>Dothideomycetes</taxon>
        <taxon>Dothideomycetidae</taxon>
        <taxon>Mycosphaerellales</taxon>
        <taxon>Extremaceae</taxon>
        <taxon>Vermiconidia</taxon>
    </lineage>
</organism>
<name>A0ACC3NQT5_9PEZI</name>
<evidence type="ECO:0000313" key="2">
    <source>
        <dbReference type="Proteomes" id="UP001281147"/>
    </source>
</evidence>
<protein>
    <submittedName>
        <fullName evidence="1">Uncharacterized protein</fullName>
    </submittedName>
</protein>
<reference evidence="1" key="1">
    <citation type="submission" date="2023-07" db="EMBL/GenBank/DDBJ databases">
        <title>Black Yeasts Isolated from many extreme environments.</title>
        <authorList>
            <person name="Coleine C."/>
            <person name="Stajich J.E."/>
            <person name="Selbmann L."/>
        </authorList>
    </citation>
    <scope>NUCLEOTIDE SEQUENCE</scope>
    <source>
        <strain evidence="1">CCFEE 5714</strain>
    </source>
</reference>
<dbReference type="EMBL" id="JAUTXU010000021">
    <property type="protein sequence ID" value="KAK3720575.1"/>
    <property type="molecule type" value="Genomic_DNA"/>
</dbReference>
<evidence type="ECO:0000313" key="1">
    <source>
        <dbReference type="EMBL" id="KAK3720575.1"/>
    </source>
</evidence>
<proteinExistence type="predicted"/>
<comment type="caution">
    <text evidence="1">The sequence shown here is derived from an EMBL/GenBank/DDBJ whole genome shotgun (WGS) entry which is preliminary data.</text>
</comment>